<keyword evidence="3" id="KW-1185">Reference proteome</keyword>
<dbReference type="EMBL" id="CAAKNF010000192">
    <property type="protein sequence ID" value="VIO91271.1"/>
    <property type="molecule type" value="Genomic_DNA"/>
</dbReference>
<protein>
    <submittedName>
        <fullName evidence="1 4">Bm1457</fullName>
    </submittedName>
</protein>
<reference evidence="2" key="3">
    <citation type="submission" date="2019-04" db="EMBL/GenBank/DDBJ databases">
        <authorList>
            <person name="Howe K."/>
            <person name="Paulini M."/>
            <person name="Williams G."/>
        </authorList>
    </citation>
    <scope>NUCLEOTIDE SEQUENCE [LARGE SCALE GENOMIC DNA]</scope>
    <source>
        <strain evidence="2">FR3</strain>
    </source>
</reference>
<dbReference type="WormBase" id="Bm1457">
    <property type="protein sequence ID" value="BM30918"/>
    <property type="gene ID" value="WBGene00221718"/>
</dbReference>
<proteinExistence type="predicted"/>
<dbReference type="KEGG" id="bmy:BM_BM1457"/>
<accession>A0A4E9F3B1</accession>
<evidence type="ECO:0000313" key="5">
    <source>
        <dbReference type="WormBase" id="Bm1457"/>
    </source>
</evidence>
<reference evidence="1 3" key="1">
    <citation type="journal article" date="2007" name="Science">
        <title>Draft genome of the filarial nematode parasite Brugia malayi.</title>
        <authorList>
            <person name="Ghedin E."/>
            <person name="Wang S."/>
            <person name="Spiro D."/>
            <person name="Caler E."/>
            <person name="Zhao Q."/>
            <person name="Crabtree J."/>
            <person name="Allen J.E."/>
            <person name="Delcher A.L."/>
            <person name="Guiliano D.B."/>
            <person name="Miranda-Saavedra D."/>
            <person name="Angiuoli S.V."/>
            <person name="Creasy T."/>
            <person name="Amedeo P."/>
            <person name="Haas B."/>
            <person name="El-Sayed N.M."/>
            <person name="Wortman J.R."/>
            <person name="Feldblyum T."/>
            <person name="Tallon L."/>
            <person name="Schatz M."/>
            <person name="Shumway M."/>
            <person name="Koo H."/>
            <person name="Salzberg S.L."/>
            <person name="Schobel S."/>
            <person name="Pertea M."/>
            <person name="Pop M."/>
            <person name="White O."/>
            <person name="Barton G.J."/>
            <person name="Carlow C.K."/>
            <person name="Crawford M.J."/>
            <person name="Daub J."/>
            <person name="Dimmic M.W."/>
            <person name="Estes C.F."/>
            <person name="Foster J.M."/>
            <person name="Ganatra M."/>
            <person name="Gregory W.F."/>
            <person name="Johnson N.M."/>
            <person name="Jin J."/>
            <person name="Komuniecki R."/>
            <person name="Korf I."/>
            <person name="Kumar S."/>
            <person name="Laney S."/>
            <person name="Li B.W."/>
            <person name="Li W."/>
            <person name="Lindblom T.H."/>
            <person name="Lustigman S."/>
            <person name="Ma D."/>
            <person name="Maina C.V."/>
            <person name="Martin D.M."/>
            <person name="McCarter J.P."/>
            <person name="McReynolds L."/>
            <person name="Mitreva M."/>
            <person name="Nutman T.B."/>
            <person name="Parkinson J."/>
            <person name="Peregrin-Alvarez J.M."/>
            <person name="Poole C."/>
            <person name="Ren Q."/>
            <person name="Saunders L."/>
            <person name="Sluder A.E."/>
            <person name="Smith K."/>
            <person name="Stanke M."/>
            <person name="Unnasch T.R."/>
            <person name="Ware J."/>
            <person name="Wei A.D."/>
            <person name="Weil G."/>
            <person name="Williams D.J."/>
            <person name="Zhang Y."/>
            <person name="Williams S.A."/>
            <person name="Fraser-Liggett C."/>
            <person name="Slatko B."/>
            <person name="Blaxter M.L."/>
            <person name="Scott A.L."/>
        </authorList>
    </citation>
    <scope>NUCLEOTIDE SEQUENCE</scope>
    <source>
        <strain evidence="1 3">FR3</strain>
    </source>
</reference>
<organism evidence="3 4">
    <name type="scientific">Brugia malayi</name>
    <name type="common">Filarial nematode worm</name>
    <dbReference type="NCBI Taxonomy" id="6279"/>
    <lineage>
        <taxon>Eukaryota</taxon>
        <taxon>Metazoa</taxon>
        <taxon>Ecdysozoa</taxon>
        <taxon>Nematoda</taxon>
        <taxon>Chromadorea</taxon>
        <taxon>Rhabditida</taxon>
        <taxon>Spirurina</taxon>
        <taxon>Spiruromorpha</taxon>
        <taxon>Filarioidea</taxon>
        <taxon>Onchocercidae</taxon>
        <taxon>Brugia</taxon>
    </lineage>
</organism>
<dbReference type="GeneID" id="66058106"/>
<accession>A0A0K0J1A8</accession>
<evidence type="ECO:0000313" key="3">
    <source>
        <dbReference type="Proteomes" id="UP000006672"/>
    </source>
</evidence>
<reference evidence="4" key="4">
    <citation type="submission" date="2019-12" db="UniProtKB">
        <authorList>
            <consortium name="WormBaseParasite"/>
        </authorList>
    </citation>
    <scope>IDENTIFICATION</scope>
</reference>
<reference evidence="1" key="2">
    <citation type="submission" date="2012-12" db="EMBL/GenBank/DDBJ databases">
        <authorList>
            <person name="Gao Y.W."/>
            <person name="Fan S.T."/>
            <person name="Sun H.T."/>
            <person name="Wang Z."/>
            <person name="Gao X.L."/>
            <person name="Li Y.G."/>
            <person name="Wang T.C."/>
            <person name="Zhang K."/>
            <person name="Xu W.W."/>
            <person name="Yu Z.J."/>
            <person name="Xia X.Z."/>
        </authorList>
    </citation>
    <scope>NUCLEOTIDE SEQUENCE</scope>
    <source>
        <strain evidence="1">FR3</strain>
    </source>
</reference>
<evidence type="ECO:0000313" key="2">
    <source>
        <dbReference type="EMBL" id="VIO91271.1"/>
    </source>
</evidence>
<dbReference type="RefSeq" id="XP_042932828.1">
    <property type="nucleotide sequence ID" value="XM_043076894.1"/>
</dbReference>
<dbReference type="EMBL" id="LN857006">
    <property type="protein sequence ID" value="CRZ25305.1"/>
    <property type="molecule type" value="Genomic_DNA"/>
</dbReference>
<gene>
    <name evidence="1 4 5" type="ORF">Bm1457</name>
    <name evidence="2" type="ORF">BM_BM1457</name>
    <name evidence="1" type="ORF">BM_Bm1457</name>
</gene>
<evidence type="ECO:0000313" key="4">
    <source>
        <dbReference type="WBParaSite" id="Bm1457.1"/>
    </source>
</evidence>
<dbReference type="Proteomes" id="UP000006672">
    <property type="component" value="Unassembled WGS sequence"/>
</dbReference>
<dbReference type="CTD" id="66058106"/>
<dbReference type="AlphaFoldDB" id="A0A0K0J1A8"/>
<dbReference type="WBParaSite" id="Bm1457.1">
    <property type="protein sequence ID" value="Bm1457.1"/>
    <property type="gene ID" value="WBGene00221718"/>
</dbReference>
<evidence type="ECO:0000313" key="1">
    <source>
        <dbReference type="EMBL" id="CRZ25305.1"/>
    </source>
</evidence>
<sequence length="36" mass="4019">MPFVTAPISFCLKFITTEKGTLIDEVIGIIISTQYK</sequence>
<name>A0A0K0J1A8_BRUMA</name>